<evidence type="ECO:0000256" key="6">
    <source>
        <dbReference type="ARBA" id="ARBA00023136"/>
    </source>
</evidence>
<dbReference type="GO" id="GO:0015020">
    <property type="term" value="F:glucuronosyltransferase activity"/>
    <property type="evidence" value="ECO:0007669"/>
    <property type="project" value="UniProtKB-EC"/>
</dbReference>
<dbReference type="PROSITE" id="PS00375">
    <property type="entry name" value="UDPGT"/>
    <property type="match status" value="1"/>
</dbReference>
<evidence type="ECO:0000256" key="2">
    <source>
        <dbReference type="ARBA" id="ARBA00022676"/>
    </source>
</evidence>
<sequence length="529" mass="60433">MSVKWTSVLLLIQLSFYFGSGHCGNVLVWAPDFSHWMNMKTILNELVQRGHEVTVLAKPASILVDPNNPSTLKLEVFPTSLTKTELDNIIIQQVKRWSDLPKDNFWSYFSQVQEMAWIFSDIYRNVCKDLVSNKKLMKKLQESRFDVIFADAIFPGGELLAGLLNIPFVYSLSFSIGYTLEKHGGGFLFPPSYVPVVISELSDRMTFMERVKNMIYMLYFDFWFQLFDMKKWDQFYSEVLGNLLHNSPTSLKADIWLIRKSWNFQFPYPLLPNIDYVGGLHCNLPPPLSKEMEEFVQSSGENGVVVFSLGSMVSNMTEERANVIASALAKIPQKVLWRFDGNKPDALGPNTRLYKWIPQNDLLGHPKTRAFITHGGANGIYEAIYHGIPMVGIPLFADQPDNIAHMKARGAAVTVDFNTMSSTDLLNALKTVINDPLYKENIMKLSKIQHDQPVKPLDRAVFWIEFVMRHKGAKHLRVAAHDLTWFQYHSLDVIGFLLACVATVIFIITKCCLFCFWKFARTGKKGKKD</sequence>
<comment type="similarity">
    <text evidence="1 8">Belongs to the UDP-glycosyltransferase family.</text>
</comment>
<comment type="catalytic activity">
    <reaction evidence="9">
        <text>glucuronate acceptor + UDP-alpha-D-glucuronate = acceptor beta-D-glucuronoside + UDP + H(+)</text>
        <dbReference type="Rhea" id="RHEA:21032"/>
        <dbReference type="ChEBI" id="CHEBI:15378"/>
        <dbReference type="ChEBI" id="CHEBI:58052"/>
        <dbReference type="ChEBI" id="CHEBI:58223"/>
        <dbReference type="ChEBI" id="CHEBI:132367"/>
        <dbReference type="ChEBI" id="CHEBI:132368"/>
        <dbReference type="EC" id="2.4.1.17"/>
    </reaction>
</comment>
<keyword evidence="2 8" id="KW-0328">Glycosyltransferase</keyword>
<feature type="chain" id="PRO_5014208635" description="UDP-glucuronosyltransferase" evidence="9">
    <location>
        <begin position="24"/>
        <end position="529"/>
    </location>
</feature>
<feature type="signal peptide" evidence="9">
    <location>
        <begin position="1"/>
        <end position="23"/>
    </location>
</feature>
<dbReference type="EC" id="2.4.1.17" evidence="9"/>
<dbReference type="PANTHER" id="PTHR48043">
    <property type="entry name" value="EG:EG0003.4 PROTEIN-RELATED"/>
    <property type="match status" value="1"/>
</dbReference>
<dbReference type="CDD" id="cd03784">
    <property type="entry name" value="GT1_Gtf-like"/>
    <property type="match status" value="1"/>
</dbReference>
<dbReference type="SUPFAM" id="SSF53756">
    <property type="entry name" value="UDP-Glycosyltransferase/glycogen phosphorylase"/>
    <property type="match status" value="1"/>
</dbReference>
<evidence type="ECO:0000256" key="7">
    <source>
        <dbReference type="ARBA" id="ARBA00023180"/>
    </source>
</evidence>
<feature type="transmembrane region" description="Helical" evidence="9">
    <location>
        <begin position="493"/>
        <end position="517"/>
    </location>
</feature>
<accession>A0A2K5CWY5</accession>
<dbReference type="FunFam" id="3.40.50.2000:FF:000001">
    <property type="entry name" value="UDP-glucuronosyltransferase"/>
    <property type="match status" value="1"/>
</dbReference>
<evidence type="ECO:0000256" key="9">
    <source>
        <dbReference type="RuleBase" id="RU362059"/>
    </source>
</evidence>
<evidence type="ECO:0000256" key="4">
    <source>
        <dbReference type="ARBA" id="ARBA00022692"/>
    </source>
</evidence>
<evidence type="ECO:0000313" key="11">
    <source>
        <dbReference type="Proteomes" id="UP000233020"/>
    </source>
</evidence>
<organism evidence="10 11">
    <name type="scientific">Aotus nancymaae</name>
    <name type="common">Ma's night monkey</name>
    <dbReference type="NCBI Taxonomy" id="37293"/>
    <lineage>
        <taxon>Eukaryota</taxon>
        <taxon>Metazoa</taxon>
        <taxon>Chordata</taxon>
        <taxon>Craniata</taxon>
        <taxon>Vertebrata</taxon>
        <taxon>Euteleostomi</taxon>
        <taxon>Mammalia</taxon>
        <taxon>Eutheria</taxon>
        <taxon>Euarchontoglires</taxon>
        <taxon>Primates</taxon>
        <taxon>Haplorrhini</taxon>
        <taxon>Platyrrhini</taxon>
        <taxon>Aotidae</taxon>
        <taxon>Aotus</taxon>
    </lineage>
</organism>
<dbReference type="Proteomes" id="UP000233020">
    <property type="component" value="Unplaced"/>
</dbReference>
<keyword evidence="6 9" id="KW-0472">Membrane</keyword>
<dbReference type="GeneTree" id="ENSGT00940000158332"/>
<reference evidence="10" key="1">
    <citation type="submission" date="2025-08" db="UniProtKB">
        <authorList>
            <consortium name="Ensembl"/>
        </authorList>
    </citation>
    <scope>IDENTIFICATION</scope>
</reference>
<dbReference type="FunFam" id="3.40.50.2000:FF:000042">
    <property type="entry name" value="UDP-glucuronosyltransferase"/>
    <property type="match status" value="1"/>
</dbReference>
<evidence type="ECO:0000256" key="5">
    <source>
        <dbReference type="ARBA" id="ARBA00022989"/>
    </source>
</evidence>
<reference evidence="10" key="2">
    <citation type="submission" date="2025-09" db="UniProtKB">
        <authorList>
            <consortium name="Ensembl"/>
        </authorList>
    </citation>
    <scope>IDENTIFICATION</scope>
</reference>
<keyword evidence="7" id="KW-0325">Glycoprotein</keyword>
<dbReference type="Gene3D" id="3.40.50.2000">
    <property type="entry name" value="Glycogen Phosphorylase B"/>
    <property type="match status" value="2"/>
</dbReference>
<dbReference type="GO" id="GO:0016020">
    <property type="term" value="C:membrane"/>
    <property type="evidence" value="ECO:0007669"/>
    <property type="project" value="UniProtKB-SubCell"/>
</dbReference>
<keyword evidence="3 8" id="KW-0808">Transferase</keyword>
<dbReference type="AlphaFoldDB" id="A0A2K5CWY5"/>
<dbReference type="InterPro" id="IPR050271">
    <property type="entry name" value="UDP-glycosyltransferase"/>
</dbReference>
<keyword evidence="4 9" id="KW-0812">Transmembrane</keyword>
<evidence type="ECO:0000256" key="1">
    <source>
        <dbReference type="ARBA" id="ARBA00009995"/>
    </source>
</evidence>
<dbReference type="InterPro" id="IPR002213">
    <property type="entry name" value="UDP_glucos_trans"/>
</dbReference>
<comment type="subcellular location">
    <subcellularLocation>
        <location evidence="9">Membrane</location>
        <topology evidence="9">Single-pass membrane protein</topology>
    </subcellularLocation>
</comment>
<dbReference type="Pfam" id="PF00201">
    <property type="entry name" value="UDPGT"/>
    <property type="match status" value="1"/>
</dbReference>
<keyword evidence="9" id="KW-0732">Signal</keyword>
<evidence type="ECO:0000256" key="3">
    <source>
        <dbReference type="ARBA" id="ARBA00022679"/>
    </source>
</evidence>
<evidence type="ECO:0000313" key="10">
    <source>
        <dbReference type="Ensembl" id="ENSANAP00000013198.1"/>
    </source>
</evidence>
<name>A0A2K5CWY5_AOTNA</name>
<dbReference type="PANTHER" id="PTHR48043:SF86">
    <property type="entry name" value="UDP-GLUCURONOSYLTRANSFERASE 2B10-RELATED"/>
    <property type="match status" value="1"/>
</dbReference>
<dbReference type="Ensembl" id="ENSANAT00000031020.1">
    <property type="protein sequence ID" value="ENSANAP00000013198.1"/>
    <property type="gene ID" value="ENSANAG00000024507.1"/>
</dbReference>
<protein>
    <recommendedName>
        <fullName evidence="9">UDP-glucuronosyltransferase</fullName>
        <ecNumber evidence="9">2.4.1.17</ecNumber>
    </recommendedName>
</protein>
<proteinExistence type="inferred from homology"/>
<keyword evidence="5 9" id="KW-1133">Transmembrane helix</keyword>
<evidence type="ECO:0000256" key="8">
    <source>
        <dbReference type="RuleBase" id="RU003718"/>
    </source>
</evidence>
<dbReference type="InterPro" id="IPR035595">
    <property type="entry name" value="UDP_glycos_trans_CS"/>
</dbReference>
<keyword evidence="11" id="KW-1185">Reference proteome</keyword>